<evidence type="ECO:0000256" key="1">
    <source>
        <dbReference type="SAM" id="MobiDB-lite"/>
    </source>
</evidence>
<feature type="region of interest" description="Disordered" evidence="1">
    <location>
        <begin position="43"/>
        <end position="68"/>
    </location>
</feature>
<gene>
    <name evidence="2" type="ORF">CNECB9_2260072</name>
</gene>
<protein>
    <submittedName>
        <fullName evidence="2">Uncharacterized protein</fullName>
    </submittedName>
</protein>
<proteinExistence type="predicted"/>
<dbReference type="EMBL" id="FMSH01000142">
    <property type="protein sequence ID" value="SCU75182.1"/>
    <property type="molecule type" value="Genomic_DNA"/>
</dbReference>
<organism evidence="2">
    <name type="scientific">Cupriavidus necator</name>
    <name type="common">Alcaligenes eutrophus</name>
    <name type="synonym">Ralstonia eutropha</name>
    <dbReference type="NCBI Taxonomy" id="106590"/>
    <lineage>
        <taxon>Bacteria</taxon>
        <taxon>Pseudomonadati</taxon>
        <taxon>Pseudomonadota</taxon>
        <taxon>Betaproteobacteria</taxon>
        <taxon>Burkholderiales</taxon>
        <taxon>Burkholderiaceae</taxon>
        <taxon>Cupriavidus</taxon>
    </lineage>
</organism>
<dbReference type="AlphaFoldDB" id="A0A1K0JB61"/>
<sequence>MSHSGPDSRIVRRNHIFFSFVFNKLHNARSPFGLARRVQYRPPLTAPDGYAGTPPGVPADAKNKGGHT</sequence>
<name>A0A1K0JB61_CUPNE</name>
<evidence type="ECO:0000313" key="2">
    <source>
        <dbReference type="EMBL" id="SCU75182.1"/>
    </source>
</evidence>
<reference evidence="2" key="1">
    <citation type="submission" date="2016-09" db="EMBL/GenBank/DDBJ databases">
        <authorList>
            <person name="Capua I."/>
            <person name="De Benedictis P."/>
            <person name="Joannis T."/>
            <person name="Lombin L.H."/>
            <person name="Cattoli G."/>
        </authorList>
    </citation>
    <scope>NUCLEOTIDE SEQUENCE</scope>
    <source>
        <strain evidence="2">B9</strain>
    </source>
</reference>
<accession>A0A1K0JB61</accession>